<sequence>MTATAKPSRPAPVPGFYIDTTAFWAGARLGKLMLQYCTVTHRFQHYPRPVSVFTSKRTLEWREASGQGTLYSWTVTRSPWPGNEARAPYICAQVDLDEGVRFLCNLVDCRDEELAIGMRMTVSWDRLSDELSFPDFKPLRGSK</sequence>
<accession>A0A1H1V7M3</accession>
<dbReference type="InterPro" id="IPR002878">
    <property type="entry name" value="ChsH2_C"/>
</dbReference>
<name>A0A1H1V7M3_9BRAD</name>
<evidence type="ECO:0000313" key="3">
    <source>
        <dbReference type="Proteomes" id="UP000243904"/>
    </source>
</evidence>
<dbReference type="SUPFAM" id="SSF50249">
    <property type="entry name" value="Nucleic acid-binding proteins"/>
    <property type="match status" value="1"/>
</dbReference>
<dbReference type="Proteomes" id="UP000243904">
    <property type="component" value="Chromosome I"/>
</dbReference>
<dbReference type="PANTHER" id="PTHR34075:SF5">
    <property type="entry name" value="BLR3430 PROTEIN"/>
    <property type="match status" value="1"/>
</dbReference>
<feature type="domain" description="ChsH2 C-terminal OB-fold" evidence="1">
    <location>
        <begin position="61"/>
        <end position="125"/>
    </location>
</feature>
<dbReference type="RefSeq" id="WP_146688005.1">
    <property type="nucleotide sequence ID" value="NZ_LT629750.1"/>
</dbReference>
<dbReference type="EMBL" id="LT629750">
    <property type="protein sequence ID" value="SDS80767.1"/>
    <property type="molecule type" value="Genomic_DNA"/>
</dbReference>
<evidence type="ECO:0000259" key="1">
    <source>
        <dbReference type="Pfam" id="PF01796"/>
    </source>
</evidence>
<dbReference type="PANTHER" id="PTHR34075">
    <property type="entry name" value="BLR3430 PROTEIN"/>
    <property type="match status" value="1"/>
</dbReference>
<keyword evidence="3" id="KW-1185">Reference proteome</keyword>
<evidence type="ECO:0000313" key="2">
    <source>
        <dbReference type="EMBL" id="SDS80767.1"/>
    </source>
</evidence>
<dbReference type="AlphaFoldDB" id="A0A1H1V7M3"/>
<organism evidence="2 3">
    <name type="scientific">Bradyrhizobium canariense</name>
    <dbReference type="NCBI Taxonomy" id="255045"/>
    <lineage>
        <taxon>Bacteria</taxon>
        <taxon>Pseudomonadati</taxon>
        <taxon>Pseudomonadota</taxon>
        <taxon>Alphaproteobacteria</taxon>
        <taxon>Hyphomicrobiales</taxon>
        <taxon>Nitrobacteraceae</taxon>
        <taxon>Bradyrhizobium</taxon>
    </lineage>
</organism>
<protein>
    <recommendedName>
        <fullName evidence="1">ChsH2 C-terminal OB-fold domain-containing protein</fullName>
    </recommendedName>
</protein>
<dbReference type="InterPro" id="IPR012340">
    <property type="entry name" value="NA-bd_OB-fold"/>
</dbReference>
<gene>
    <name evidence="2" type="ORF">SAMN05444158_3285</name>
</gene>
<dbReference type="Pfam" id="PF01796">
    <property type="entry name" value="OB_ChsH2_C"/>
    <property type="match status" value="1"/>
</dbReference>
<dbReference type="InterPro" id="IPR052513">
    <property type="entry name" value="Thioester_dehydratase-like"/>
</dbReference>
<reference evidence="3" key="1">
    <citation type="submission" date="2016-10" db="EMBL/GenBank/DDBJ databases">
        <authorList>
            <person name="Varghese N."/>
            <person name="Submissions S."/>
        </authorList>
    </citation>
    <scope>NUCLEOTIDE SEQUENCE [LARGE SCALE GENOMIC DNA]</scope>
    <source>
        <strain evidence="3">GAS369</strain>
    </source>
</reference>
<proteinExistence type="predicted"/>